<reference evidence="1 2" key="1">
    <citation type="submission" date="2024-04" db="EMBL/GenBank/DDBJ databases">
        <title>Phyllosticta paracitricarpa is synonymous to the EU quarantine fungus P. citricarpa based on phylogenomic analyses.</title>
        <authorList>
            <consortium name="Lawrence Berkeley National Laboratory"/>
            <person name="Van Ingen-Buijs V.A."/>
            <person name="Van Westerhoven A.C."/>
            <person name="Haridas S."/>
            <person name="Skiadas P."/>
            <person name="Martin F."/>
            <person name="Groenewald J.Z."/>
            <person name="Crous P.W."/>
            <person name="Seidl M.F."/>
        </authorList>
    </citation>
    <scope>NUCLEOTIDE SEQUENCE [LARGE SCALE GENOMIC DNA]</scope>
    <source>
        <strain evidence="1 2">CBS 123371</strain>
    </source>
</reference>
<evidence type="ECO:0000313" key="2">
    <source>
        <dbReference type="Proteomes" id="UP001363622"/>
    </source>
</evidence>
<gene>
    <name evidence="1" type="ORF">IWZ03DRAFT_15962</name>
</gene>
<sequence length="178" mass="19112">MPKSRIAVASFWTTPLSIHTAIDTIGNLTATLQRLPGSVVDPSTRPSFLSAVQIKLRVGPSPICRTTFAAAASGSYSIDKSDAAQWEGGTDLVVHQNIRFGLQAALLGLRLRLQVSTLRCSVMTPRSWVPECKQGTRARLFCPSTASTRGDHATVTIPPKSGERAVCQPATNREPILC</sequence>
<organism evidence="1 2">
    <name type="scientific">Phyllosticta citriasiana</name>
    <dbReference type="NCBI Taxonomy" id="595635"/>
    <lineage>
        <taxon>Eukaryota</taxon>
        <taxon>Fungi</taxon>
        <taxon>Dikarya</taxon>
        <taxon>Ascomycota</taxon>
        <taxon>Pezizomycotina</taxon>
        <taxon>Dothideomycetes</taxon>
        <taxon>Dothideomycetes incertae sedis</taxon>
        <taxon>Botryosphaeriales</taxon>
        <taxon>Phyllostictaceae</taxon>
        <taxon>Phyllosticta</taxon>
    </lineage>
</organism>
<dbReference type="EMBL" id="JBBPHU010000001">
    <property type="protein sequence ID" value="KAK7523999.1"/>
    <property type="molecule type" value="Genomic_DNA"/>
</dbReference>
<accession>A0ABR1KYR8</accession>
<comment type="caution">
    <text evidence="1">The sequence shown here is derived from an EMBL/GenBank/DDBJ whole genome shotgun (WGS) entry which is preliminary data.</text>
</comment>
<proteinExistence type="predicted"/>
<dbReference type="Proteomes" id="UP001363622">
    <property type="component" value="Unassembled WGS sequence"/>
</dbReference>
<protein>
    <submittedName>
        <fullName evidence="1">Uncharacterized protein</fullName>
    </submittedName>
</protein>
<evidence type="ECO:0000313" key="1">
    <source>
        <dbReference type="EMBL" id="KAK7523999.1"/>
    </source>
</evidence>
<keyword evidence="2" id="KW-1185">Reference proteome</keyword>
<name>A0ABR1KYR8_9PEZI</name>